<dbReference type="NCBIfam" id="TIGR03414">
    <property type="entry name" value="ABC_choline_bnd"/>
    <property type="match status" value="1"/>
</dbReference>
<dbReference type="InterPro" id="IPR017783">
    <property type="entry name" value="ABC_choline_sub-bd"/>
</dbReference>
<proteinExistence type="predicted"/>
<feature type="signal peptide" evidence="1">
    <location>
        <begin position="1"/>
        <end position="22"/>
    </location>
</feature>
<dbReference type="CDD" id="cd13640">
    <property type="entry name" value="PBP2_ChoX"/>
    <property type="match status" value="1"/>
</dbReference>
<dbReference type="EMBL" id="PVBT01000001">
    <property type="protein sequence ID" value="PRD57750.1"/>
    <property type="molecule type" value="Genomic_DNA"/>
</dbReference>
<comment type="caution">
    <text evidence="3">The sequence shown here is derived from an EMBL/GenBank/DDBJ whole genome shotgun (WGS) entry which is preliminary data.</text>
</comment>
<feature type="chain" id="PRO_5015767753" evidence="1">
    <location>
        <begin position="23"/>
        <end position="313"/>
    </location>
</feature>
<dbReference type="Pfam" id="PF04069">
    <property type="entry name" value="OpuAC"/>
    <property type="match status" value="1"/>
</dbReference>
<accession>A0A2S9JWL6</accession>
<feature type="domain" description="ABC-type glycine betaine transport system substrate-binding" evidence="2">
    <location>
        <begin position="30"/>
        <end position="282"/>
    </location>
</feature>
<evidence type="ECO:0000256" key="1">
    <source>
        <dbReference type="SAM" id="SignalP"/>
    </source>
</evidence>
<evidence type="ECO:0000259" key="2">
    <source>
        <dbReference type="Pfam" id="PF04069"/>
    </source>
</evidence>
<dbReference type="GO" id="GO:0033265">
    <property type="term" value="F:choline binding"/>
    <property type="evidence" value="ECO:0007669"/>
    <property type="project" value="InterPro"/>
</dbReference>
<gene>
    <name evidence="3" type="ORF">C5750_00920</name>
</gene>
<protein>
    <submittedName>
        <fullName evidence="3">Glycine/betaine ABC transporter substrate-binding protein</fullName>
    </submittedName>
</protein>
<keyword evidence="1" id="KW-0732">Signal</keyword>
<evidence type="ECO:0000313" key="4">
    <source>
        <dbReference type="Proteomes" id="UP000238563"/>
    </source>
</evidence>
<organism evidence="3 4">
    <name type="scientific">Phyllobacterium myrsinacearum</name>
    <dbReference type="NCBI Taxonomy" id="28101"/>
    <lineage>
        <taxon>Bacteria</taxon>
        <taxon>Pseudomonadati</taxon>
        <taxon>Pseudomonadota</taxon>
        <taxon>Alphaproteobacteria</taxon>
        <taxon>Hyphomicrobiales</taxon>
        <taxon>Phyllobacteriaceae</taxon>
        <taxon>Phyllobacterium</taxon>
    </lineage>
</organism>
<dbReference type="GO" id="GO:0043190">
    <property type="term" value="C:ATP-binding cassette (ABC) transporter complex"/>
    <property type="evidence" value="ECO:0007669"/>
    <property type="project" value="InterPro"/>
</dbReference>
<sequence length="313" mass="33419">MKMLTKLTISLALTLTAGTAFAAEPASCKAVRFADVGWTDITSTTAAASAVLKGLGYSTDTKVLSVPVTYASLGKKDIDVFLGNWTPSMAADLKPYLDNKTVEDLGVNLTGAKYTLAVPQYLYDKGLKDFKDIVTFKDELGGKIYGIEPGNDGNRLILDMISKNAFGLKGFEVAESSEQGMLAQVAKQTKTKGPIVFLGWAPHPMNTNFKIQYLSGGDDFFGPDFGGATVHTNVRAGYTTECPNVGKLLANLKFDLKMENEIMGKILDDGEDGPKAASEWLKANPAILDTWLAGVTTVDGKDGLPAVKKSLGL</sequence>
<name>A0A2S9JWL6_9HYPH</name>
<dbReference type="InterPro" id="IPR007210">
    <property type="entry name" value="ABC_Gly_betaine_transp_sub-bd"/>
</dbReference>
<dbReference type="RefSeq" id="WP_105731992.1">
    <property type="nucleotide sequence ID" value="NZ_PVBT01000001.1"/>
</dbReference>
<dbReference type="GO" id="GO:0042597">
    <property type="term" value="C:periplasmic space"/>
    <property type="evidence" value="ECO:0007669"/>
    <property type="project" value="InterPro"/>
</dbReference>
<dbReference type="Gene3D" id="3.40.190.100">
    <property type="entry name" value="Glycine betaine-binding periplasmic protein, domain 2"/>
    <property type="match status" value="1"/>
</dbReference>
<keyword evidence="4" id="KW-1185">Reference proteome</keyword>
<dbReference type="OrthoDB" id="9787902at2"/>
<dbReference type="GO" id="GO:0015871">
    <property type="term" value="P:choline transport"/>
    <property type="evidence" value="ECO:0007669"/>
    <property type="project" value="InterPro"/>
</dbReference>
<dbReference type="GO" id="GO:0022857">
    <property type="term" value="F:transmembrane transporter activity"/>
    <property type="evidence" value="ECO:0007669"/>
    <property type="project" value="InterPro"/>
</dbReference>
<evidence type="ECO:0000313" key="3">
    <source>
        <dbReference type="EMBL" id="PRD57750.1"/>
    </source>
</evidence>
<dbReference type="SUPFAM" id="SSF53850">
    <property type="entry name" value="Periplasmic binding protein-like II"/>
    <property type="match status" value="1"/>
</dbReference>
<dbReference type="Gene3D" id="3.40.190.10">
    <property type="entry name" value="Periplasmic binding protein-like II"/>
    <property type="match status" value="1"/>
</dbReference>
<dbReference type="AlphaFoldDB" id="A0A2S9JWL6"/>
<dbReference type="Proteomes" id="UP000238563">
    <property type="component" value="Unassembled WGS sequence"/>
</dbReference>
<reference evidence="3 4" key="1">
    <citation type="submission" date="2018-02" db="EMBL/GenBank/DDBJ databases">
        <title>The draft genome of Phyllobacterium myrsinacearum DSM5892.</title>
        <authorList>
            <person name="Li L."/>
            <person name="Liu L."/>
            <person name="Zhang X."/>
            <person name="Wang T."/>
        </authorList>
    </citation>
    <scope>NUCLEOTIDE SEQUENCE [LARGE SCALE GENOMIC DNA]</scope>
    <source>
        <strain evidence="3 4">DSM 5892</strain>
    </source>
</reference>